<feature type="non-terminal residue" evidence="1">
    <location>
        <position position="71"/>
    </location>
</feature>
<dbReference type="AlphaFoldDB" id="A0A382V2L4"/>
<proteinExistence type="predicted"/>
<evidence type="ECO:0008006" key="2">
    <source>
        <dbReference type="Google" id="ProtNLM"/>
    </source>
</evidence>
<sequence length="71" mass="7970">MSQNLKNLDELKISVIENIDNQSTSAINIAKTILESPEPGFREYKTSQIVKNEFEKIGLKYEADIALTGVK</sequence>
<dbReference type="Gene3D" id="3.40.630.10">
    <property type="entry name" value="Zn peptidases"/>
    <property type="match status" value="1"/>
</dbReference>
<dbReference type="EMBL" id="UINC01148319">
    <property type="protein sequence ID" value="SVD40131.1"/>
    <property type="molecule type" value="Genomic_DNA"/>
</dbReference>
<accession>A0A382V2L4</accession>
<organism evidence="1">
    <name type="scientific">marine metagenome</name>
    <dbReference type="NCBI Taxonomy" id="408172"/>
    <lineage>
        <taxon>unclassified sequences</taxon>
        <taxon>metagenomes</taxon>
        <taxon>ecological metagenomes</taxon>
    </lineage>
</organism>
<evidence type="ECO:0000313" key="1">
    <source>
        <dbReference type="EMBL" id="SVD40131.1"/>
    </source>
</evidence>
<protein>
    <recommendedName>
        <fullName evidence="2">Peptidase M20 dimerisation domain-containing protein</fullName>
    </recommendedName>
</protein>
<name>A0A382V2L4_9ZZZZ</name>
<reference evidence="1" key="1">
    <citation type="submission" date="2018-05" db="EMBL/GenBank/DDBJ databases">
        <authorList>
            <person name="Lanie J.A."/>
            <person name="Ng W.-L."/>
            <person name="Kazmierczak K.M."/>
            <person name="Andrzejewski T.M."/>
            <person name="Davidsen T.M."/>
            <person name="Wayne K.J."/>
            <person name="Tettelin H."/>
            <person name="Glass J.I."/>
            <person name="Rusch D."/>
            <person name="Podicherti R."/>
            <person name="Tsui H.-C.T."/>
            <person name="Winkler M.E."/>
        </authorList>
    </citation>
    <scope>NUCLEOTIDE SEQUENCE</scope>
</reference>
<gene>
    <name evidence="1" type="ORF">METZ01_LOCUS392985</name>
</gene>
<dbReference type="SUPFAM" id="SSF53187">
    <property type="entry name" value="Zn-dependent exopeptidases"/>
    <property type="match status" value="1"/>
</dbReference>